<gene>
    <name evidence="2" type="ORF">AN217_17260</name>
</gene>
<feature type="region of interest" description="Disordered" evidence="1">
    <location>
        <begin position="65"/>
        <end position="102"/>
    </location>
</feature>
<protein>
    <submittedName>
        <fullName evidence="2">Uncharacterized protein</fullName>
    </submittedName>
</protein>
<evidence type="ECO:0000313" key="3">
    <source>
        <dbReference type="Proteomes" id="UP000175829"/>
    </source>
</evidence>
<dbReference type="EMBL" id="LJGV01000022">
    <property type="protein sequence ID" value="OEU99269.1"/>
    <property type="molecule type" value="Genomic_DNA"/>
</dbReference>
<organism evidence="2 3">
    <name type="scientific">Streptomyces qinglanensis</name>
    <dbReference type="NCBI Taxonomy" id="943816"/>
    <lineage>
        <taxon>Bacteria</taxon>
        <taxon>Bacillati</taxon>
        <taxon>Actinomycetota</taxon>
        <taxon>Actinomycetes</taxon>
        <taxon>Kitasatosporales</taxon>
        <taxon>Streptomycetaceae</taxon>
        <taxon>Streptomyces</taxon>
    </lineage>
</organism>
<dbReference type="RefSeq" id="WP_069992193.1">
    <property type="nucleotide sequence ID" value="NZ_LJGV01000022.1"/>
</dbReference>
<proteinExistence type="predicted"/>
<evidence type="ECO:0000256" key="1">
    <source>
        <dbReference type="SAM" id="MobiDB-lite"/>
    </source>
</evidence>
<evidence type="ECO:0000313" key="2">
    <source>
        <dbReference type="EMBL" id="OEU99269.1"/>
    </source>
</evidence>
<dbReference type="AlphaFoldDB" id="A0A1E7K5T7"/>
<sequence>MSGHTYTTSEKARRTRLLAKGAKGAYGDTTAIERELDRLERTAADRYEREQRALARQVDQAKDELAAAKAAERAADRSERQRAKQARKDAEQRLRRAERAYR</sequence>
<accession>A0A1E7K5T7</accession>
<comment type="caution">
    <text evidence="2">The sequence shown here is derived from an EMBL/GenBank/DDBJ whole genome shotgun (WGS) entry which is preliminary data.</text>
</comment>
<dbReference type="PATRIC" id="fig|943816.4.peg.2930"/>
<dbReference type="Proteomes" id="UP000175829">
    <property type="component" value="Unassembled WGS sequence"/>
</dbReference>
<name>A0A1E7K5T7_9ACTN</name>
<reference evidence="2 3" key="1">
    <citation type="journal article" date="2016" name="Front. Microbiol.">
        <title>Comparative Genomics Analysis of Streptomyces Species Reveals Their Adaptation to the Marine Environment and Their Diversity at the Genomic Level.</title>
        <authorList>
            <person name="Tian X."/>
            <person name="Zhang Z."/>
            <person name="Yang T."/>
            <person name="Chen M."/>
            <person name="Li J."/>
            <person name="Chen F."/>
            <person name="Yang J."/>
            <person name="Li W."/>
            <person name="Zhang B."/>
            <person name="Zhang Z."/>
            <person name="Wu J."/>
            <person name="Zhang C."/>
            <person name="Long L."/>
            <person name="Xiao J."/>
        </authorList>
    </citation>
    <scope>NUCLEOTIDE SEQUENCE [LARGE SCALE GENOMIC DNA]</scope>
    <source>
        <strain evidence="2 3">SCSIO M10379</strain>
    </source>
</reference>